<comment type="similarity">
    <text evidence="1 4">Belongs to the glycosyl hydrolase 17 family.</text>
</comment>
<accession>A0A9Q0L1L3</accession>
<evidence type="ECO:0000256" key="1">
    <source>
        <dbReference type="ARBA" id="ARBA00008773"/>
    </source>
</evidence>
<evidence type="ECO:0000313" key="7">
    <source>
        <dbReference type="Proteomes" id="UP001141806"/>
    </source>
</evidence>
<evidence type="ECO:0000256" key="5">
    <source>
        <dbReference type="RuleBase" id="RU004336"/>
    </source>
</evidence>
<gene>
    <name evidence="6" type="ORF">NE237_031630</name>
</gene>
<dbReference type="PANTHER" id="PTHR32227">
    <property type="entry name" value="GLUCAN ENDO-1,3-BETA-GLUCOSIDASE BG1-RELATED-RELATED"/>
    <property type="match status" value="1"/>
</dbReference>
<dbReference type="AlphaFoldDB" id="A0A9Q0L1L3"/>
<organism evidence="6 7">
    <name type="scientific">Protea cynaroides</name>
    <dbReference type="NCBI Taxonomy" id="273540"/>
    <lineage>
        <taxon>Eukaryota</taxon>
        <taxon>Viridiplantae</taxon>
        <taxon>Streptophyta</taxon>
        <taxon>Embryophyta</taxon>
        <taxon>Tracheophyta</taxon>
        <taxon>Spermatophyta</taxon>
        <taxon>Magnoliopsida</taxon>
        <taxon>Proteales</taxon>
        <taxon>Proteaceae</taxon>
        <taxon>Protea</taxon>
    </lineage>
</organism>
<evidence type="ECO:0000256" key="2">
    <source>
        <dbReference type="ARBA" id="ARBA00022801"/>
    </source>
</evidence>
<dbReference type="Pfam" id="PF00332">
    <property type="entry name" value="Glyco_hydro_17"/>
    <property type="match status" value="1"/>
</dbReference>
<keyword evidence="2 5" id="KW-0378">Hydrolase</keyword>
<sequence>MAENDNQEPTAIHFSDAQTGVCYGMVGNNLPPPHEVMNLYRSNNIHKMRLYYPDQAALQTLRDSNIGVMLGLPNEDLQSIASNPSAATAWVQRNIMAYWPSVSFKYIAVGNEVNPINGSTAQYSHYLHPAMINIYNAITSAGLQNHIKVSTAVETSILGNSYPPSQGSFRADLLSFLNPIIGFLVNHQAPLLANVYTYFSYVGNPRDISLPYALFTAPSVVVHDGQLGYQNLFDAMVDALYSALGRAGGSSLEIVISESGWPSAGDNAASVHNARTYNSNLIEHVKNGTPKRSGRPIETYIFSMFDENKKEPEFEKHWGLFFPNKQPKY</sequence>
<dbReference type="PROSITE" id="PS00587">
    <property type="entry name" value="GLYCOSYL_HYDROL_F17"/>
    <property type="match status" value="1"/>
</dbReference>
<proteinExistence type="inferred from homology"/>
<dbReference type="InterPro" id="IPR044965">
    <property type="entry name" value="Glyco_hydro_17_plant"/>
</dbReference>
<protein>
    <submittedName>
        <fullName evidence="6">Uncharacterized protein</fullName>
    </submittedName>
</protein>
<keyword evidence="7" id="KW-1185">Reference proteome</keyword>
<evidence type="ECO:0000256" key="4">
    <source>
        <dbReference type="RuleBase" id="RU004335"/>
    </source>
</evidence>
<evidence type="ECO:0000313" key="6">
    <source>
        <dbReference type="EMBL" id="KAJ4980793.1"/>
    </source>
</evidence>
<comment type="caution">
    <text evidence="6">The sequence shown here is derived from an EMBL/GenBank/DDBJ whole genome shotgun (WGS) entry which is preliminary data.</text>
</comment>
<dbReference type="EMBL" id="JAMYWD010000001">
    <property type="protein sequence ID" value="KAJ4980793.1"/>
    <property type="molecule type" value="Genomic_DNA"/>
</dbReference>
<dbReference type="InterPro" id="IPR017853">
    <property type="entry name" value="GH"/>
</dbReference>
<dbReference type="SUPFAM" id="SSF51445">
    <property type="entry name" value="(Trans)glycosidases"/>
    <property type="match status" value="1"/>
</dbReference>
<dbReference type="Gene3D" id="3.20.20.80">
    <property type="entry name" value="Glycosidases"/>
    <property type="match status" value="1"/>
</dbReference>
<dbReference type="Proteomes" id="UP001141806">
    <property type="component" value="Unassembled WGS sequence"/>
</dbReference>
<dbReference type="FunFam" id="3.20.20.80:FF:000010">
    <property type="entry name" value="glucan endo-1,3-beta-glucosidase, basic"/>
    <property type="match status" value="1"/>
</dbReference>
<dbReference type="OrthoDB" id="941679at2759"/>
<dbReference type="GO" id="GO:0004553">
    <property type="term" value="F:hydrolase activity, hydrolyzing O-glycosyl compounds"/>
    <property type="evidence" value="ECO:0007669"/>
    <property type="project" value="InterPro"/>
</dbReference>
<dbReference type="InterPro" id="IPR000490">
    <property type="entry name" value="Glyco_hydro_17"/>
</dbReference>
<reference evidence="6" key="1">
    <citation type="journal article" date="2023" name="Plant J.">
        <title>The genome of the king protea, Protea cynaroides.</title>
        <authorList>
            <person name="Chang J."/>
            <person name="Duong T.A."/>
            <person name="Schoeman C."/>
            <person name="Ma X."/>
            <person name="Roodt D."/>
            <person name="Barker N."/>
            <person name="Li Z."/>
            <person name="Van de Peer Y."/>
            <person name="Mizrachi E."/>
        </authorList>
    </citation>
    <scope>NUCLEOTIDE SEQUENCE</scope>
    <source>
        <tissue evidence="6">Young leaves</tissue>
    </source>
</reference>
<dbReference type="GO" id="GO:0005975">
    <property type="term" value="P:carbohydrate metabolic process"/>
    <property type="evidence" value="ECO:0007669"/>
    <property type="project" value="InterPro"/>
</dbReference>
<keyword evidence="3 5" id="KW-0326">Glycosidase</keyword>
<name>A0A9Q0L1L3_9MAGN</name>
<evidence type="ECO:0000256" key="3">
    <source>
        <dbReference type="ARBA" id="ARBA00023295"/>
    </source>
</evidence>